<dbReference type="Pfam" id="PF24517">
    <property type="entry name" value="CBM96"/>
    <property type="match status" value="1"/>
</dbReference>
<feature type="domain" description="Carbohydrate-binding module family 96" evidence="6">
    <location>
        <begin position="552"/>
        <end position="714"/>
    </location>
</feature>
<accession>A0ABV5KQA4</accession>
<evidence type="ECO:0000259" key="5">
    <source>
        <dbReference type="Pfam" id="PF13229"/>
    </source>
</evidence>
<evidence type="ECO:0000259" key="6">
    <source>
        <dbReference type="Pfam" id="PF24517"/>
    </source>
</evidence>
<keyword evidence="8" id="KW-1185">Reference proteome</keyword>
<dbReference type="InterPro" id="IPR039448">
    <property type="entry name" value="Beta_helix"/>
</dbReference>
<comment type="caution">
    <text evidence="7">The sequence shown here is derived from an EMBL/GenBank/DDBJ whole genome shotgun (WGS) entry which is preliminary data.</text>
</comment>
<gene>
    <name evidence="7" type="ORF">ACFFSY_11470</name>
</gene>
<keyword evidence="2" id="KW-0964">Secreted</keyword>
<dbReference type="Pfam" id="PF13229">
    <property type="entry name" value="Beta_helix"/>
    <property type="match status" value="1"/>
</dbReference>
<evidence type="ECO:0000256" key="2">
    <source>
        <dbReference type="ARBA" id="ARBA00022525"/>
    </source>
</evidence>
<dbReference type="InterPro" id="IPR055372">
    <property type="entry name" value="CBM96"/>
</dbReference>
<feature type="chain" id="PRO_5046476282" evidence="4">
    <location>
        <begin position="23"/>
        <end position="714"/>
    </location>
</feature>
<comment type="subcellular location">
    <subcellularLocation>
        <location evidence="1">Secreted</location>
    </subcellularLocation>
</comment>
<name>A0ABV5KQA4_9BACL</name>
<feature type="domain" description="Right handed beta helix" evidence="5">
    <location>
        <begin position="228"/>
        <end position="399"/>
    </location>
</feature>
<evidence type="ECO:0000313" key="7">
    <source>
        <dbReference type="EMBL" id="MFB9326533.1"/>
    </source>
</evidence>
<keyword evidence="3 4" id="KW-0732">Signal</keyword>
<evidence type="ECO:0000256" key="4">
    <source>
        <dbReference type="SAM" id="SignalP"/>
    </source>
</evidence>
<feature type="signal peptide" evidence="4">
    <location>
        <begin position="1"/>
        <end position="22"/>
    </location>
</feature>
<dbReference type="SUPFAM" id="SSF51126">
    <property type="entry name" value="Pectin lyase-like"/>
    <property type="match status" value="1"/>
</dbReference>
<evidence type="ECO:0000313" key="8">
    <source>
        <dbReference type="Proteomes" id="UP001589747"/>
    </source>
</evidence>
<dbReference type="Proteomes" id="UP001589747">
    <property type="component" value="Unassembled WGS sequence"/>
</dbReference>
<dbReference type="NCBIfam" id="NF033679">
    <property type="entry name" value="DNRLRE_dom"/>
    <property type="match status" value="1"/>
</dbReference>
<organism evidence="7 8">
    <name type="scientific">Paenibacillus aurantiacus</name>
    <dbReference type="NCBI Taxonomy" id="1936118"/>
    <lineage>
        <taxon>Bacteria</taxon>
        <taxon>Bacillati</taxon>
        <taxon>Bacillota</taxon>
        <taxon>Bacilli</taxon>
        <taxon>Bacillales</taxon>
        <taxon>Paenibacillaceae</taxon>
        <taxon>Paenibacillus</taxon>
    </lineage>
</organism>
<reference evidence="7 8" key="1">
    <citation type="submission" date="2024-09" db="EMBL/GenBank/DDBJ databases">
        <authorList>
            <person name="Sun Q."/>
            <person name="Mori K."/>
        </authorList>
    </citation>
    <scope>NUCLEOTIDE SEQUENCE [LARGE SCALE GENOMIC DNA]</scope>
    <source>
        <strain evidence="7 8">TISTR 2452</strain>
    </source>
</reference>
<evidence type="ECO:0000256" key="3">
    <source>
        <dbReference type="ARBA" id="ARBA00022729"/>
    </source>
</evidence>
<evidence type="ECO:0000256" key="1">
    <source>
        <dbReference type="ARBA" id="ARBA00004613"/>
    </source>
</evidence>
<dbReference type="SMART" id="SM00710">
    <property type="entry name" value="PbH1"/>
    <property type="match status" value="4"/>
</dbReference>
<dbReference type="EMBL" id="JBHMDO010000021">
    <property type="protein sequence ID" value="MFB9326533.1"/>
    <property type="molecule type" value="Genomic_DNA"/>
</dbReference>
<dbReference type="InterPro" id="IPR011050">
    <property type="entry name" value="Pectin_lyase_fold/virulence"/>
</dbReference>
<sequence length="714" mass="75450">MKKRIQVALAALLLASPLAAEAAWSPQPASAAGTTYYVDSAAGSDSNAGTSEGAAWKTLAKVNGTTFGPGDRILFKSGGSWTGQLWPKGSGAAGSPIVIDKYGAGAKPSINGGGSSFTQTVSGSTTTYNSGTVFLKNQEYWEINNLDVSNDENLSADNNTSTALRAGVYFTIDANASDRVYNHIYVRNVDVHDVDGYNNPSAKANGGIIGTIVGTYDKAQATVARFNDIRIENNTIRKVDRSGIRLTDHSLYLSDDSFSTTSALKYGNWDTNVYVGGNTLTSIGGDGIVVRCADGALVERNTVSNFGTLVTTAIAGIWNTVAQNNVFQYNEVYGGPASNQDGMAYDFDLYLKNTTFQYNYSHDNPQGFLLLMGSNEGDVFRYNISENDGYFIKWVSSKEKTPALLYNNIYYYDGAKAKMTADDAFPAAAGLRLYNNVFYNHNASAPTNWGTVNWADAAVFGNNAFYEAGGVHPSTEPADTGKITSNPSFVSGGTGGNGFGTLAGYKLNANSPLINQGLAMANNGGKDFWGNPLYVGSADIGAHETSVAQTGQTFAPSADAFVRNGSYAAVNYGADPNLMVKSDASGYARKAYLKFDFSAFTGTTVTSAKLRLYVNAVNADAVRTLKAYSTDESWTESAITWNNAPAGTTAGASVNIAGAAGVWVEIDVTALANANMNDKQVSILLINEGAASSKGDVQFNAREASAAQPQLVIS</sequence>
<proteinExistence type="predicted"/>
<protein>
    <submittedName>
        <fullName evidence="7">DNRLRE domain-containing protein</fullName>
    </submittedName>
</protein>
<dbReference type="InterPro" id="IPR012334">
    <property type="entry name" value="Pectin_lyas_fold"/>
</dbReference>
<dbReference type="InterPro" id="IPR006626">
    <property type="entry name" value="PbH1"/>
</dbReference>
<dbReference type="Gene3D" id="2.160.20.10">
    <property type="entry name" value="Single-stranded right-handed beta-helix, Pectin lyase-like"/>
    <property type="match status" value="1"/>
</dbReference>
<dbReference type="RefSeq" id="WP_377493932.1">
    <property type="nucleotide sequence ID" value="NZ_JBHMDO010000021.1"/>
</dbReference>